<dbReference type="InterPro" id="IPR036390">
    <property type="entry name" value="WH_DNA-bd_sf"/>
</dbReference>
<dbReference type="InterPro" id="IPR036388">
    <property type="entry name" value="WH-like_DNA-bd_sf"/>
</dbReference>
<sequence>MDEKDIRILMAVASEGVRSPDKIHELTDIPKSTVHYRLSQLRENGILKNDLYDLDLEKAGLSLTLISEIYAEFAEGYHESVGEKLAEIEGVNQVYFTMGDTDFIVISHVPNREMVESLVEEYEAIDEIQRTSSKFVISTVKDEPNPINDFEYETLVESITDKSESDT</sequence>
<dbReference type="PANTHER" id="PTHR30154">
    <property type="entry name" value="LEUCINE-RESPONSIVE REGULATORY PROTEIN"/>
    <property type="match status" value="1"/>
</dbReference>
<dbReference type="Gene3D" id="1.10.10.10">
    <property type="entry name" value="Winged helix-like DNA-binding domain superfamily/Winged helix DNA-binding domain"/>
    <property type="match status" value="1"/>
</dbReference>
<dbReference type="Pfam" id="PF01037">
    <property type="entry name" value="AsnC_trans_reg"/>
    <property type="match status" value="1"/>
</dbReference>
<dbReference type="SUPFAM" id="SSF46785">
    <property type="entry name" value="Winged helix' DNA-binding domain"/>
    <property type="match status" value="1"/>
</dbReference>
<evidence type="ECO:0000313" key="3">
    <source>
        <dbReference type="Proteomes" id="UP000001903"/>
    </source>
</evidence>
<dbReference type="AlphaFoldDB" id="D2S0K0"/>
<keyword evidence="3" id="KW-1185">Reference proteome</keyword>
<evidence type="ECO:0000259" key="1">
    <source>
        <dbReference type="Pfam" id="PF01037"/>
    </source>
</evidence>
<dbReference type="OrthoDB" id="183514at2157"/>
<accession>D2S0K0</accession>
<organism evidence="2 3">
    <name type="scientific">Haloterrigena turkmenica (strain ATCC 51198 / DSM 5511 / JCM 9101 / NCIMB 13204 / VKM B-1734 / 4k)</name>
    <name type="common">Halococcus turkmenicus</name>
    <dbReference type="NCBI Taxonomy" id="543526"/>
    <lineage>
        <taxon>Archaea</taxon>
        <taxon>Methanobacteriati</taxon>
        <taxon>Methanobacteriota</taxon>
        <taxon>Stenosarchaea group</taxon>
        <taxon>Halobacteria</taxon>
        <taxon>Halobacteriales</taxon>
        <taxon>Natrialbaceae</taxon>
        <taxon>Haloterrigena</taxon>
    </lineage>
</organism>
<dbReference type="GO" id="GO:0043565">
    <property type="term" value="F:sequence-specific DNA binding"/>
    <property type="evidence" value="ECO:0007669"/>
    <property type="project" value="TreeGrafter"/>
</dbReference>
<reference evidence="2 3" key="1">
    <citation type="journal article" date="2010" name="Stand. Genomic Sci.">
        <title>Complete genome sequence of Haloterrigena turkmenica type strain (4k).</title>
        <authorList>
            <person name="Saunders E."/>
            <person name="Tindall B.J."/>
            <person name="Fahnrich R."/>
            <person name="Lapidus A."/>
            <person name="Copeland A."/>
            <person name="Del Rio T.G."/>
            <person name="Lucas S."/>
            <person name="Chen F."/>
            <person name="Tice H."/>
            <person name="Cheng J.F."/>
            <person name="Han C."/>
            <person name="Detter J.C."/>
            <person name="Bruce D."/>
            <person name="Goodwin L."/>
            <person name="Chain P."/>
            <person name="Pitluck S."/>
            <person name="Pati A."/>
            <person name="Ivanova N."/>
            <person name="Mavromatis K."/>
            <person name="Chen A."/>
            <person name="Palaniappan K."/>
            <person name="Land M."/>
            <person name="Hauser L."/>
            <person name="Chang Y.J."/>
            <person name="Jeffries C.D."/>
            <person name="Brettin T."/>
            <person name="Rohde M."/>
            <person name="Goker M."/>
            <person name="Bristow J."/>
            <person name="Eisen J.A."/>
            <person name="Markowitz V."/>
            <person name="Hugenholtz P."/>
            <person name="Klenk H.P."/>
            <person name="Kyrpides N.C."/>
        </authorList>
    </citation>
    <scope>NUCLEOTIDE SEQUENCE [LARGE SCALE GENOMIC DNA]</scope>
    <source>
        <strain evidence="3">ATCC 51198 / DSM 5511 / JCM 9101 / NCIMB 13204 / VKM B-1734 / 4k</strain>
    </source>
</reference>
<dbReference type="CDD" id="cd00090">
    <property type="entry name" value="HTH_ARSR"/>
    <property type="match status" value="1"/>
</dbReference>
<dbReference type="SMART" id="SM00344">
    <property type="entry name" value="HTH_ASNC"/>
    <property type="match status" value="1"/>
</dbReference>
<gene>
    <name evidence="2" type="ordered locus">Htur_4058</name>
</gene>
<dbReference type="Proteomes" id="UP000001903">
    <property type="component" value="Plasmid pHTUR01"/>
</dbReference>
<dbReference type="InterPro" id="IPR011991">
    <property type="entry name" value="ArsR-like_HTH"/>
</dbReference>
<dbReference type="HOGENOM" id="CLU_091233_5_4_2"/>
<dbReference type="InterPro" id="IPR019887">
    <property type="entry name" value="Tscrpt_reg_AsnC/Lrp_C"/>
</dbReference>
<dbReference type="InterPro" id="IPR011008">
    <property type="entry name" value="Dimeric_a/b-barrel"/>
</dbReference>
<evidence type="ECO:0000313" key="2">
    <source>
        <dbReference type="EMBL" id="ADB62897.1"/>
    </source>
</evidence>
<feature type="domain" description="Transcription regulator AsnC/Lrp ligand binding" evidence="1">
    <location>
        <begin position="77"/>
        <end position="139"/>
    </location>
</feature>
<dbReference type="EMBL" id="CP001861">
    <property type="protein sequence ID" value="ADB62897.1"/>
    <property type="molecule type" value="Genomic_DNA"/>
</dbReference>
<protein>
    <submittedName>
        <fullName evidence="2">Transcriptional regulator, AsnC family</fullName>
    </submittedName>
</protein>
<name>D2S0K0_HALTV</name>
<dbReference type="GO" id="GO:0043200">
    <property type="term" value="P:response to amino acid"/>
    <property type="evidence" value="ECO:0007669"/>
    <property type="project" value="TreeGrafter"/>
</dbReference>
<keyword evidence="2" id="KW-0614">Plasmid</keyword>
<dbReference type="GeneID" id="8744686"/>
<dbReference type="Gene3D" id="3.30.70.920">
    <property type="match status" value="1"/>
</dbReference>
<proteinExistence type="predicted"/>
<dbReference type="KEGG" id="htu:Htur_4058"/>
<dbReference type="SUPFAM" id="SSF54909">
    <property type="entry name" value="Dimeric alpha+beta barrel"/>
    <property type="match status" value="1"/>
</dbReference>
<dbReference type="Pfam" id="PF12840">
    <property type="entry name" value="HTH_20"/>
    <property type="match status" value="1"/>
</dbReference>
<dbReference type="GO" id="GO:0005829">
    <property type="term" value="C:cytosol"/>
    <property type="evidence" value="ECO:0007669"/>
    <property type="project" value="TreeGrafter"/>
</dbReference>
<dbReference type="InterPro" id="IPR019888">
    <property type="entry name" value="Tscrpt_reg_AsnC-like"/>
</dbReference>
<dbReference type="PANTHER" id="PTHR30154:SF34">
    <property type="entry name" value="TRANSCRIPTIONAL REGULATOR AZLB"/>
    <property type="match status" value="1"/>
</dbReference>
<geneLocation type="plasmid" evidence="2 3">
    <name>pHTUR01</name>
</geneLocation>
<dbReference type="RefSeq" id="WP_012945141.1">
    <property type="nucleotide sequence ID" value="NC_013744.1"/>
</dbReference>